<reference evidence="9 10" key="1">
    <citation type="submission" date="2017-12" db="EMBL/GenBank/DDBJ databases">
        <title>Corynebacterium mastitidis 16-1433 Genome.</title>
        <authorList>
            <person name="Gulvik C.A."/>
        </authorList>
    </citation>
    <scope>NUCLEOTIDE SEQUENCE [LARGE SCALE GENOMIC DNA]</scope>
    <source>
        <strain evidence="9 10">16-1433</strain>
    </source>
</reference>
<dbReference type="OrthoDB" id="9774600at2"/>
<comment type="caution">
    <text evidence="9">The sequence shown here is derived from an EMBL/GenBank/DDBJ whole genome shotgun (WGS) entry which is preliminary data.</text>
</comment>
<dbReference type="AlphaFoldDB" id="A0A2N0X9K4"/>
<evidence type="ECO:0000313" key="10">
    <source>
        <dbReference type="Proteomes" id="UP000233249"/>
    </source>
</evidence>
<feature type="transmembrane region" description="Helical" evidence="8">
    <location>
        <begin position="323"/>
        <end position="345"/>
    </location>
</feature>
<dbReference type="GO" id="GO:0016758">
    <property type="term" value="F:hexosyltransferase activity"/>
    <property type="evidence" value="ECO:0007669"/>
    <property type="project" value="InterPro"/>
</dbReference>
<evidence type="ECO:0000256" key="3">
    <source>
        <dbReference type="ARBA" id="ARBA00022679"/>
    </source>
</evidence>
<keyword evidence="4 8" id="KW-0812">Transmembrane</keyword>
<dbReference type="EMBL" id="PJAF01000003">
    <property type="protein sequence ID" value="PKF69390.1"/>
    <property type="molecule type" value="Genomic_DNA"/>
</dbReference>
<comment type="subcellular location">
    <subcellularLocation>
        <location evidence="1">Cell membrane</location>
        <topology evidence="1">Multi-pass membrane protein</topology>
    </subcellularLocation>
</comment>
<accession>A0A2N0X9K4</accession>
<feature type="transmembrane region" description="Helical" evidence="8">
    <location>
        <begin position="103"/>
        <end position="123"/>
    </location>
</feature>
<feature type="transmembrane region" description="Helical" evidence="8">
    <location>
        <begin position="357"/>
        <end position="379"/>
    </location>
</feature>
<sequence>MLNDNAQATPGPARRFSSPPRWARWAGLVLSLVLAAAYLLKGGTHLRYFLDLEVYRAGAQAFLHGEAIYERDYDMGIITLPFTYPPLAALLFAPLAWLPSAPAAIAFLLLNVACAWWVMVLVLRRGAPHASAEGWAACLLPLALLFEPVRETIFFGQINLILMALVCTDVLGRPRVLPRGALVGLAAAIKLTPAVFGLYFLLNRDWKAAAWATGSGLGYTLLAAAISPGNSVTYWLDTLANTGRIGNPSYVSNQSLQGLFYRLALEPPALTTLWFAASLLFVALIAWAMRRLLLAHAAPAALVANSLIALLCSPISWTHHWVWLVPACLVAASAAVQAARTAQAAHDPGHARRSRGGWAAGALCAAIAAAALLSPHWLLPNDQGRELDWPLWALPLGNSYLLLGAVFLACVLAAPRSFATPRTQTAPHPAAT</sequence>
<keyword evidence="2" id="KW-1003">Cell membrane</keyword>
<evidence type="ECO:0000256" key="7">
    <source>
        <dbReference type="ARBA" id="ARBA00024033"/>
    </source>
</evidence>
<protein>
    <submittedName>
        <fullName evidence="9">Alpha-mannosyltransferase</fullName>
    </submittedName>
</protein>
<feature type="transmembrane region" description="Helical" evidence="8">
    <location>
        <begin position="300"/>
        <end position="317"/>
    </location>
</feature>
<gene>
    <name evidence="9" type="ORF">CXB45_01685</name>
</gene>
<dbReference type="GO" id="GO:0005886">
    <property type="term" value="C:plasma membrane"/>
    <property type="evidence" value="ECO:0007669"/>
    <property type="project" value="UniProtKB-SubCell"/>
</dbReference>
<evidence type="ECO:0000313" key="9">
    <source>
        <dbReference type="EMBL" id="PKF69390.1"/>
    </source>
</evidence>
<feature type="transmembrane region" description="Helical" evidence="8">
    <location>
        <begin position="183"/>
        <end position="202"/>
    </location>
</feature>
<evidence type="ECO:0000256" key="5">
    <source>
        <dbReference type="ARBA" id="ARBA00022989"/>
    </source>
</evidence>
<dbReference type="Proteomes" id="UP000233249">
    <property type="component" value="Unassembled WGS sequence"/>
</dbReference>
<feature type="transmembrane region" description="Helical" evidence="8">
    <location>
        <begin position="269"/>
        <end position="288"/>
    </location>
</feature>
<comment type="similarity">
    <text evidence="7">Belongs to the glycosyltransferase 87 family.</text>
</comment>
<dbReference type="Pfam" id="PF09594">
    <property type="entry name" value="GT87"/>
    <property type="match status" value="1"/>
</dbReference>
<keyword evidence="3 9" id="KW-0808">Transferase</keyword>
<evidence type="ECO:0000256" key="1">
    <source>
        <dbReference type="ARBA" id="ARBA00004651"/>
    </source>
</evidence>
<dbReference type="InterPro" id="IPR018584">
    <property type="entry name" value="GT87"/>
</dbReference>
<dbReference type="STRING" id="1121365.GCA_000375365_00250"/>
<evidence type="ECO:0000256" key="2">
    <source>
        <dbReference type="ARBA" id="ARBA00022475"/>
    </source>
</evidence>
<keyword evidence="9" id="KW-0328">Glycosyltransferase</keyword>
<keyword evidence="6 8" id="KW-0472">Membrane</keyword>
<dbReference type="RefSeq" id="WP_101172909.1">
    <property type="nucleotide sequence ID" value="NZ_JAKRKB010000016.1"/>
</dbReference>
<organism evidence="9 10">
    <name type="scientific">Corynebacterium mastitidis</name>
    <dbReference type="NCBI Taxonomy" id="161890"/>
    <lineage>
        <taxon>Bacteria</taxon>
        <taxon>Bacillati</taxon>
        <taxon>Actinomycetota</taxon>
        <taxon>Actinomycetes</taxon>
        <taxon>Mycobacteriales</taxon>
        <taxon>Corynebacteriaceae</taxon>
        <taxon>Corynebacterium</taxon>
    </lineage>
</organism>
<name>A0A2N0X9K4_9CORY</name>
<evidence type="ECO:0000256" key="8">
    <source>
        <dbReference type="SAM" id="Phobius"/>
    </source>
</evidence>
<evidence type="ECO:0000256" key="6">
    <source>
        <dbReference type="ARBA" id="ARBA00023136"/>
    </source>
</evidence>
<proteinExistence type="inferred from homology"/>
<evidence type="ECO:0000256" key="4">
    <source>
        <dbReference type="ARBA" id="ARBA00022692"/>
    </source>
</evidence>
<feature type="transmembrane region" description="Helical" evidence="8">
    <location>
        <begin position="391"/>
        <end position="414"/>
    </location>
</feature>
<feature type="transmembrane region" description="Helical" evidence="8">
    <location>
        <begin position="22"/>
        <end position="40"/>
    </location>
</feature>
<keyword evidence="5 8" id="KW-1133">Transmembrane helix</keyword>
<feature type="transmembrane region" description="Helical" evidence="8">
    <location>
        <begin position="77"/>
        <end position="97"/>
    </location>
</feature>